<feature type="transmembrane region" description="Helical" evidence="2">
    <location>
        <begin position="54"/>
        <end position="79"/>
    </location>
</feature>
<sequence length="254" mass="26540">MIDLDKPVSQDEADVDEADRVEADRGDTDVVDEDPAPVKERTAPKPKRQLTVSLSGLLTGVVGAVVVAVLVVGLVVFAVRDFSARDDLDALRADAAARAHAETIAGQYAVTAATLDYRDLTPWIANMKKGVSDDLRKQYDVIGQAMEQVLTPLRMQTTADLVVAKTIAVNGNMYRVQAVVDVNTKTVQTPNGGSTTAVYAVTLDKGRDWMITSVGDPTSAIGNLNPGGNANTGGNQANPAPSTAPSPTTPAAGG</sequence>
<dbReference type="Proteomes" id="UP000035034">
    <property type="component" value="Unassembled WGS sequence"/>
</dbReference>
<evidence type="ECO:0000256" key="2">
    <source>
        <dbReference type="SAM" id="Phobius"/>
    </source>
</evidence>
<dbReference type="RefSeq" id="WP_007317306.1">
    <property type="nucleotide sequence ID" value="NZ_BAEH01000044.1"/>
</dbReference>
<gene>
    <name evidence="3" type="ORF">GOEFS_044_00050</name>
</gene>
<keyword evidence="2" id="KW-0812">Transmembrane</keyword>
<name>H0QYR8_9ACTN</name>
<dbReference type="AlphaFoldDB" id="H0QYR8"/>
<evidence type="ECO:0000256" key="1">
    <source>
        <dbReference type="SAM" id="MobiDB-lite"/>
    </source>
</evidence>
<dbReference type="STRING" id="1077974.GOEFS_044_00050"/>
<keyword evidence="2" id="KW-1133">Transmembrane helix</keyword>
<evidence type="ECO:0008006" key="5">
    <source>
        <dbReference type="Google" id="ProtNLM"/>
    </source>
</evidence>
<comment type="caution">
    <text evidence="3">The sequence shown here is derived from an EMBL/GenBank/DDBJ whole genome shotgun (WGS) entry which is preliminary data.</text>
</comment>
<feature type="compositionally biased region" description="Basic and acidic residues" evidence="1">
    <location>
        <begin position="18"/>
        <end position="28"/>
    </location>
</feature>
<protein>
    <recommendedName>
        <fullName evidence="5">Mce-associated membrane protein</fullName>
    </recommendedName>
</protein>
<reference evidence="3 4" key="1">
    <citation type="submission" date="2011-12" db="EMBL/GenBank/DDBJ databases">
        <title>Whole genome shotgun sequence of Gordonia effusa NBRC 100432.</title>
        <authorList>
            <person name="Yoshida I."/>
            <person name="Takarada H."/>
            <person name="Hosoyama A."/>
            <person name="Tsuchikane K."/>
            <person name="Katsumata H."/>
            <person name="Yamazaki S."/>
            <person name="Fujita N."/>
        </authorList>
    </citation>
    <scope>NUCLEOTIDE SEQUENCE [LARGE SCALE GENOMIC DNA]</scope>
    <source>
        <strain evidence="3 4">NBRC 100432</strain>
    </source>
</reference>
<proteinExistence type="predicted"/>
<keyword evidence="2" id="KW-0472">Membrane</keyword>
<dbReference type="EMBL" id="BAEH01000044">
    <property type="protein sequence ID" value="GAB17969.1"/>
    <property type="molecule type" value="Genomic_DNA"/>
</dbReference>
<evidence type="ECO:0000313" key="4">
    <source>
        <dbReference type="Proteomes" id="UP000035034"/>
    </source>
</evidence>
<organism evidence="3 4">
    <name type="scientific">Gordonia effusa NBRC 100432</name>
    <dbReference type="NCBI Taxonomy" id="1077974"/>
    <lineage>
        <taxon>Bacteria</taxon>
        <taxon>Bacillati</taxon>
        <taxon>Actinomycetota</taxon>
        <taxon>Actinomycetes</taxon>
        <taxon>Mycobacteriales</taxon>
        <taxon>Gordoniaceae</taxon>
        <taxon>Gordonia</taxon>
    </lineage>
</organism>
<feature type="compositionally biased region" description="Low complexity" evidence="1">
    <location>
        <begin position="222"/>
        <end position="241"/>
    </location>
</feature>
<dbReference type="eggNOG" id="ENOG50322I1">
    <property type="taxonomic scope" value="Bacteria"/>
</dbReference>
<feature type="region of interest" description="Disordered" evidence="1">
    <location>
        <begin position="219"/>
        <end position="254"/>
    </location>
</feature>
<accession>H0QYR8</accession>
<evidence type="ECO:0000313" key="3">
    <source>
        <dbReference type="EMBL" id="GAB17969.1"/>
    </source>
</evidence>
<feature type="region of interest" description="Disordered" evidence="1">
    <location>
        <begin position="1"/>
        <end position="46"/>
    </location>
</feature>
<keyword evidence="4" id="KW-1185">Reference proteome</keyword>
<dbReference type="OrthoDB" id="4381663at2"/>